<evidence type="ECO:0000313" key="1">
    <source>
        <dbReference type="EMBL" id="OTP74443.1"/>
    </source>
</evidence>
<dbReference type="AlphaFoldDB" id="A0A242MSU3"/>
<comment type="caution">
    <text evidence="1">The sequence shown here is derived from an EMBL/GenBank/DDBJ whole genome shotgun (WGS) entry which is preliminary data.</text>
</comment>
<evidence type="ECO:0000313" key="2">
    <source>
        <dbReference type="Proteomes" id="UP000194546"/>
    </source>
</evidence>
<dbReference type="EMBL" id="NBTY01000085">
    <property type="protein sequence ID" value="OTP74443.1"/>
    <property type="molecule type" value="Genomic_DNA"/>
</dbReference>
<accession>A0A242MSU3</accession>
<proteinExistence type="predicted"/>
<sequence length="43" mass="4587">MLECERCTIYKPFVKAADIGPDPDLPLSATSGVLRSKPPVALS</sequence>
<protein>
    <submittedName>
        <fullName evidence="1">Uncharacterized protein</fullName>
    </submittedName>
</protein>
<reference evidence="1 2" key="1">
    <citation type="submission" date="2017-03" db="EMBL/GenBank/DDBJ databases">
        <title>Genome analysis of strain PAMC 26510.</title>
        <authorList>
            <person name="Oh H.-M."/>
            <person name="Yang J.-A."/>
        </authorList>
    </citation>
    <scope>NUCLEOTIDE SEQUENCE [LARGE SCALE GENOMIC DNA]</scope>
    <source>
        <strain evidence="1 2">PAMC 26510</strain>
    </source>
</reference>
<organism evidence="1 2">
    <name type="scientific">Caballeronia sordidicola</name>
    <name type="common">Burkholderia sordidicola</name>
    <dbReference type="NCBI Taxonomy" id="196367"/>
    <lineage>
        <taxon>Bacteria</taxon>
        <taxon>Pseudomonadati</taxon>
        <taxon>Pseudomonadota</taxon>
        <taxon>Betaproteobacteria</taxon>
        <taxon>Burkholderiales</taxon>
        <taxon>Burkholderiaceae</taxon>
        <taxon>Caballeronia</taxon>
    </lineage>
</organism>
<dbReference type="Proteomes" id="UP000194546">
    <property type="component" value="Unassembled WGS sequence"/>
</dbReference>
<name>A0A242MSU3_CABSO</name>
<gene>
    <name evidence="1" type="ORF">PAMC26510_16515</name>
</gene>